<comment type="similarity">
    <text evidence="2">Belongs to the CorA metal ion transporter (MIT) (TC 1.A.35) family.</text>
</comment>
<dbReference type="SUPFAM" id="SSF144083">
    <property type="entry name" value="Magnesium transport protein CorA, transmembrane region"/>
    <property type="match status" value="1"/>
</dbReference>
<dbReference type="Gene3D" id="1.20.58.340">
    <property type="entry name" value="Magnesium transport protein CorA, transmembrane region"/>
    <property type="match status" value="2"/>
</dbReference>
<name>A0ABU1VT33_9GAMM</name>
<dbReference type="Gene3D" id="3.30.460.20">
    <property type="entry name" value="CorA soluble domain-like"/>
    <property type="match status" value="1"/>
</dbReference>
<evidence type="ECO:0000256" key="3">
    <source>
        <dbReference type="ARBA" id="ARBA00022448"/>
    </source>
</evidence>
<evidence type="ECO:0000256" key="7">
    <source>
        <dbReference type="ARBA" id="ARBA00023136"/>
    </source>
</evidence>
<evidence type="ECO:0000256" key="6">
    <source>
        <dbReference type="ARBA" id="ARBA00022989"/>
    </source>
</evidence>
<keyword evidence="5 8" id="KW-0812">Transmembrane</keyword>
<dbReference type="RefSeq" id="WP_310055625.1">
    <property type="nucleotide sequence ID" value="NZ_JAVDVW010000002.1"/>
</dbReference>
<dbReference type="SUPFAM" id="SSF143865">
    <property type="entry name" value="CorA soluble domain-like"/>
    <property type="match status" value="1"/>
</dbReference>
<dbReference type="PANTHER" id="PTHR46494:SF1">
    <property type="entry name" value="CORA FAMILY METAL ION TRANSPORTER (EUROFUNG)"/>
    <property type="match status" value="1"/>
</dbReference>
<evidence type="ECO:0000256" key="5">
    <source>
        <dbReference type="ARBA" id="ARBA00022692"/>
    </source>
</evidence>
<keyword evidence="7 8" id="KW-0472">Membrane</keyword>
<keyword evidence="4" id="KW-1003">Cell membrane</keyword>
<evidence type="ECO:0000313" key="9">
    <source>
        <dbReference type="EMBL" id="MDR7100629.1"/>
    </source>
</evidence>
<evidence type="ECO:0000256" key="4">
    <source>
        <dbReference type="ARBA" id="ARBA00022475"/>
    </source>
</evidence>
<dbReference type="Pfam" id="PF01544">
    <property type="entry name" value="CorA"/>
    <property type="match status" value="1"/>
</dbReference>
<feature type="transmembrane region" description="Helical" evidence="8">
    <location>
        <begin position="325"/>
        <end position="343"/>
    </location>
</feature>
<keyword evidence="3" id="KW-0813">Transport</keyword>
<reference evidence="9 10" key="1">
    <citation type="submission" date="2023-07" db="EMBL/GenBank/DDBJ databases">
        <title>Sorghum-associated microbial communities from plants grown in Nebraska, USA.</title>
        <authorList>
            <person name="Schachtman D."/>
        </authorList>
    </citation>
    <scope>NUCLEOTIDE SEQUENCE [LARGE SCALE GENOMIC DNA]</scope>
    <source>
        <strain evidence="9 10">BE187</strain>
    </source>
</reference>
<dbReference type="InterPro" id="IPR045863">
    <property type="entry name" value="CorA_TM1_TM2"/>
</dbReference>
<gene>
    <name evidence="9" type="ORF">J2X04_003010</name>
</gene>
<sequence length="349" mass="38370">MNPSTLPPALESMAGVVANPAMADAGRASDGVPHAVLFDADGTDREVAIEGIDLEALSERQLLWIDVRGAEAAACLEKLGLAAAVRCLEEGNGKPRLQNFGEWFVIQVVAVADAARMEFPGQAITLVVGRNFVVTVHREPLAYLEQLRDRERADTRLGVLSAESFTASVLDWQMTTYFDAVAALESEVDHLEVELLTRPIHREHVPELAVLRRAASRLRQLLAPHRIVYSAMARPDFRPDAGEDVEALLHGLNERFERAMAAVETARALVIGSFELFATRTAQRTNETMRVLTFVTVLLGTLAVLAGVLGMNFEAPIFRSGERGFLITIALMVALVIVALVVGRWRRWW</sequence>
<evidence type="ECO:0000256" key="8">
    <source>
        <dbReference type="SAM" id="Phobius"/>
    </source>
</evidence>
<accession>A0ABU1VT33</accession>
<proteinExistence type="inferred from homology"/>
<evidence type="ECO:0000256" key="1">
    <source>
        <dbReference type="ARBA" id="ARBA00004651"/>
    </source>
</evidence>
<feature type="transmembrane region" description="Helical" evidence="8">
    <location>
        <begin position="291"/>
        <end position="313"/>
    </location>
</feature>
<dbReference type="InterPro" id="IPR002523">
    <property type="entry name" value="MgTranspt_CorA/ZnTranspt_ZntB"/>
</dbReference>
<protein>
    <submittedName>
        <fullName evidence="9">Mg2+ and Co2+ transporter CorA</fullName>
    </submittedName>
</protein>
<comment type="subcellular location">
    <subcellularLocation>
        <location evidence="1">Cell membrane</location>
        <topology evidence="1">Multi-pass membrane protein</topology>
    </subcellularLocation>
</comment>
<dbReference type="EMBL" id="JAVDVW010000002">
    <property type="protein sequence ID" value="MDR7100629.1"/>
    <property type="molecule type" value="Genomic_DNA"/>
</dbReference>
<evidence type="ECO:0000313" key="10">
    <source>
        <dbReference type="Proteomes" id="UP001267878"/>
    </source>
</evidence>
<evidence type="ECO:0000256" key="2">
    <source>
        <dbReference type="ARBA" id="ARBA00009765"/>
    </source>
</evidence>
<dbReference type="Proteomes" id="UP001267878">
    <property type="component" value="Unassembled WGS sequence"/>
</dbReference>
<dbReference type="InterPro" id="IPR045861">
    <property type="entry name" value="CorA_cytoplasmic_dom"/>
</dbReference>
<keyword evidence="10" id="KW-1185">Reference proteome</keyword>
<organism evidence="9 10">
    <name type="scientific">Agrilutibacter niabensis</name>
    <dbReference type="NCBI Taxonomy" id="380628"/>
    <lineage>
        <taxon>Bacteria</taxon>
        <taxon>Pseudomonadati</taxon>
        <taxon>Pseudomonadota</taxon>
        <taxon>Gammaproteobacteria</taxon>
        <taxon>Lysobacterales</taxon>
        <taxon>Lysobacteraceae</taxon>
        <taxon>Agrilutibacter</taxon>
    </lineage>
</organism>
<comment type="caution">
    <text evidence="9">The sequence shown here is derived from an EMBL/GenBank/DDBJ whole genome shotgun (WGS) entry which is preliminary data.</text>
</comment>
<dbReference type="PANTHER" id="PTHR46494">
    <property type="entry name" value="CORA FAMILY METAL ION TRANSPORTER (EUROFUNG)"/>
    <property type="match status" value="1"/>
</dbReference>
<keyword evidence="6 8" id="KW-1133">Transmembrane helix</keyword>